<evidence type="ECO:0000313" key="1">
    <source>
        <dbReference type="EMBL" id="CAK9155831.1"/>
    </source>
</evidence>
<reference evidence="1 2" key="1">
    <citation type="submission" date="2024-02" db="EMBL/GenBank/DDBJ databases">
        <authorList>
            <person name="Vignale AGUSTIN F."/>
            <person name="Sosa J E."/>
            <person name="Modenutti C."/>
        </authorList>
    </citation>
    <scope>NUCLEOTIDE SEQUENCE [LARGE SCALE GENOMIC DNA]</scope>
</reference>
<dbReference type="AlphaFoldDB" id="A0ABC8SIF4"/>
<keyword evidence="2" id="KW-1185">Reference proteome</keyword>
<comment type="caution">
    <text evidence="1">The sequence shown here is derived from an EMBL/GenBank/DDBJ whole genome shotgun (WGS) entry which is preliminary data.</text>
</comment>
<organism evidence="1 2">
    <name type="scientific">Ilex paraguariensis</name>
    <name type="common">yerba mate</name>
    <dbReference type="NCBI Taxonomy" id="185542"/>
    <lineage>
        <taxon>Eukaryota</taxon>
        <taxon>Viridiplantae</taxon>
        <taxon>Streptophyta</taxon>
        <taxon>Embryophyta</taxon>
        <taxon>Tracheophyta</taxon>
        <taxon>Spermatophyta</taxon>
        <taxon>Magnoliopsida</taxon>
        <taxon>eudicotyledons</taxon>
        <taxon>Gunneridae</taxon>
        <taxon>Pentapetalae</taxon>
        <taxon>asterids</taxon>
        <taxon>campanulids</taxon>
        <taxon>Aquifoliales</taxon>
        <taxon>Aquifoliaceae</taxon>
        <taxon>Ilex</taxon>
    </lineage>
</organism>
<sequence length="77" mass="8751">MVQVMQEVSRMLLGMNCGRPLEIISLPDPAKALSSKYDFDLQVAIGGVDSDHKRWKIREKRNGKGKRSYIYIGEGRL</sequence>
<evidence type="ECO:0000313" key="2">
    <source>
        <dbReference type="Proteomes" id="UP001642360"/>
    </source>
</evidence>
<name>A0ABC8SIF4_9AQUA</name>
<protein>
    <submittedName>
        <fullName evidence="1">Uncharacterized protein</fullName>
    </submittedName>
</protein>
<proteinExistence type="predicted"/>
<gene>
    <name evidence="1" type="ORF">ILEXP_LOCUS24244</name>
</gene>
<dbReference type="EMBL" id="CAUOFW020002747">
    <property type="protein sequence ID" value="CAK9155831.1"/>
    <property type="molecule type" value="Genomic_DNA"/>
</dbReference>
<dbReference type="Proteomes" id="UP001642360">
    <property type="component" value="Unassembled WGS sequence"/>
</dbReference>
<accession>A0ABC8SIF4</accession>